<evidence type="ECO:0000256" key="7">
    <source>
        <dbReference type="ARBA" id="ARBA00022982"/>
    </source>
</evidence>
<evidence type="ECO:0000313" key="14">
    <source>
        <dbReference type="EMBL" id="PVE45068.1"/>
    </source>
</evidence>
<evidence type="ECO:0000256" key="11">
    <source>
        <dbReference type="PIRSR" id="PIRSR006816-1"/>
    </source>
</evidence>
<feature type="binding site" evidence="11">
    <location>
        <begin position="75"/>
        <end position="78"/>
    </location>
    <ligand>
        <name>FAD</name>
        <dbReference type="ChEBI" id="CHEBI:57692"/>
    </ligand>
</feature>
<dbReference type="InterPro" id="IPR019480">
    <property type="entry name" value="Dihydroorotate_DH_Fe-S-bd"/>
</dbReference>
<dbReference type="SUPFAM" id="SSF52343">
    <property type="entry name" value="Ferredoxin reductase-like, C-terminal NADP-linked domain"/>
    <property type="match status" value="1"/>
</dbReference>
<dbReference type="Pfam" id="PF10418">
    <property type="entry name" value="DHODB_Fe-S_bind"/>
    <property type="match status" value="1"/>
</dbReference>
<dbReference type="InterPro" id="IPR050353">
    <property type="entry name" value="PyrK_electron_transfer"/>
</dbReference>
<reference evidence="14 15" key="1">
    <citation type="journal article" date="2011" name="Syst. Appl. Microbiol.">
        <title>Defluviimonas denitrificans gen. nov., sp. nov., and Pararhodobacter aggregans gen. nov., sp. nov., non-phototrophic Rhodobacteraceae from the biofilter of a marine aquaculture.</title>
        <authorList>
            <person name="Foesel B.U."/>
            <person name="Drake H.L."/>
            <person name="Schramm A."/>
        </authorList>
    </citation>
    <scope>NUCLEOTIDE SEQUENCE [LARGE SCALE GENOMIC DNA]</scope>
    <source>
        <strain evidence="14 15">D1-19</strain>
    </source>
</reference>
<dbReference type="PANTHER" id="PTHR43513:SF3">
    <property type="entry name" value="DIHYDROOROTATE DEHYDROGENASE B (NAD(+)), ELECTRON TRANSFER SUBUNIT-RELATED"/>
    <property type="match status" value="1"/>
</dbReference>
<evidence type="ECO:0000256" key="8">
    <source>
        <dbReference type="ARBA" id="ARBA00023004"/>
    </source>
</evidence>
<protein>
    <submittedName>
        <fullName evidence="14">Dihydroorotate dehydrogenase electron transfer subunit</fullName>
    </submittedName>
</protein>
<dbReference type="InterPro" id="IPR037117">
    <property type="entry name" value="Dihydroorotate_DH_ele_sf"/>
</dbReference>
<dbReference type="Proteomes" id="UP000244810">
    <property type="component" value="Unassembled WGS sequence"/>
</dbReference>
<keyword evidence="6 11" id="KW-0274">FAD</keyword>
<feature type="binding site" evidence="12">
    <location>
        <position position="254"/>
    </location>
    <ligand>
        <name>[2Fe-2S] cluster</name>
        <dbReference type="ChEBI" id="CHEBI:190135"/>
    </ligand>
</feature>
<evidence type="ECO:0000256" key="9">
    <source>
        <dbReference type="ARBA" id="ARBA00023014"/>
    </source>
</evidence>
<dbReference type="PANTHER" id="PTHR43513">
    <property type="entry name" value="DIHYDROOROTATE DEHYDROGENASE B (NAD(+)), ELECTRON TRANSFER SUBUNIT"/>
    <property type="match status" value="1"/>
</dbReference>
<evidence type="ECO:0000259" key="13">
    <source>
        <dbReference type="PROSITE" id="PS51384"/>
    </source>
</evidence>
<dbReference type="GO" id="GO:0046872">
    <property type="term" value="F:metal ion binding"/>
    <property type="evidence" value="ECO:0007669"/>
    <property type="project" value="UniProtKB-KW"/>
</dbReference>
<organism evidence="14 15">
    <name type="scientific">Pararhodobacter aggregans</name>
    <dbReference type="NCBI Taxonomy" id="404875"/>
    <lineage>
        <taxon>Bacteria</taxon>
        <taxon>Pseudomonadati</taxon>
        <taxon>Pseudomonadota</taxon>
        <taxon>Alphaproteobacteria</taxon>
        <taxon>Rhodobacterales</taxon>
        <taxon>Paracoccaceae</taxon>
        <taxon>Pararhodobacter</taxon>
    </lineage>
</organism>
<comment type="cofactor">
    <cofactor evidence="12">
        <name>[2Fe-2S] cluster</name>
        <dbReference type="ChEBI" id="CHEBI:190135"/>
    </cofactor>
    <text evidence="12">Binds 1 [2Fe-2S] cluster per subunit.</text>
</comment>
<evidence type="ECO:0000256" key="4">
    <source>
        <dbReference type="ARBA" id="ARBA00022714"/>
    </source>
</evidence>
<keyword evidence="8 12" id="KW-0408">Iron</keyword>
<dbReference type="SUPFAM" id="SSF63380">
    <property type="entry name" value="Riboflavin synthase domain-like"/>
    <property type="match status" value="1"/>
</dbReference>
<dbReference type="CDD" id="cd06218">
    <property type="entry name" value="DHOD_e_trans"/>
    <property type="match status" value="1"/>
</dbReference>
<comment type="cofactor">
    <cofactor evidence="10">
        <name>[2Fe-2S] cluster</name>
        <dbReference type="ChEBI" id="CHEBI:190135"/>
    </cofactor>
</comment>
<dbReference type="PIRSF" id="PIRSF006816">
    <property type="entry name" value="Cyc3_hyd_g"/>
    <property type="match status" value="1"/>
</dbReference>
<comment type="cofactor">
    <cofactor evidence="11">
        <name>FAD</name>
        <dbReference type="ChEBI" id="CHEBI:57692"/>
    </cofactor>
    <text evidence="11">Binds 1 FAD per subunit.</text>
</comment>
<dbReference type="GO" id="GO:0006221">
    <property type="term" value="P:pyrimidine nucleotide biosynthetic process"/>
    <property type="evidence" value="ECO:0007669"/>
    <property type="project" value="InterPro"/>
</dbReference>
<sequence>MTATCPAPSTAPDPAPAAAFPIADTACRVVSNEPVNAEYRLLLAEAGPAALTAEAGQFFQLKCPPTTLDRPFLRRPMSVYRIDRQNGQIGFLYKVTGKGTRGLSTLVPGDTLEAIGPLGLGFTLPAGTRHVLLVARGVGLATLTPLVQMARAAGAEVTAILSARNPAMVMSRDELAAQGARVIEVTDTAGDSDMAQVEALLRRLHAEQPFDFAATCGSNRLLQLTKALSAEWQIAGQAAMEAFMGCGMGMCYACVLPVTAPSGETIFKRVCREGPVFSIEEVQSW</sequence>
<dbReference type="InterPro" id="IPR017938">
    <property type="entry name" value="Riboflavin_synthase-like_b-brl"/>
</dbReference>
<dbReference type="RefSeq" id="WP_107750933.1">
    <property type="nucleotide sequence ID" value="NZ_QBKF01000003.1"/>
</dbReference>
<keyword evidence="7" id="KW-0249">Electron transport</keyword>
<proteinExistence type="inferred from homology"/>
<keyword evidence="3 11" id="KW-0285">Flavoprotein</keyword>
<gene>
    <name evidence="14" type="ORF">DDE23_23135</name>
</gene>
<feature type="domain" description="FAD-binding FR-type" evidence="13">
    <location>
        <begin position="22"/>
        <end position="124"/>
    </location>
</feature>
<dbReference type="GO" id="GO:0051537">
    <property type="term" value="F:2 iron, 2 sulfur cluster binding"/>
    <property type="evidence" value="ECO:0007669"/>
    <property type="project" value="UniProtKB-KW"/>
</dbReference>
<accession>A0A2T7UK69</accession>
<evidence type="ECO:0000256" key="10">
    <source>
        <dbReference type="ARBA" id="ARBA00034078"/>
    </source>
</evidence>
<dbReference type="InterPro" id="IPR017927">
    <property type="entry name" value="FAD-bd_FR_type"/>
</dbReference>
<dbReference type="Gene3D" id="3.40.50.80">
    <property type="entry name" value="Nucleotide-binding domain of ferredoxin-NADP reductase (FNR) module"/>
    <property type="match status" value="1"/>
</dbReference>
<evidence type="ECO:0000256" key="3">
    <source>
        <dbReference type="ARBA" id="ARBA00022630"/>
    </source>
</evidence>
<keyword evidence="9 12" id="KW-0411">Iron-sulfur</keyword>
<evidence type="ECO:0000256" key="2">
    <source>
        <dbReference type="ARBA" id="ARBA00022448"/>
    </source>
</evidence>
<dbReference type="GO" id="GO:0050660">
    <property type="term" value="F:flavin adenine dinucleotide binding"/>
    <property type="evidence" value="ECO:0007669"/>
    <property type="project" value="InterPro"/>
</dbReference>
<dbReference type="GO" id="GO:0016491">
    <property type="term" value="F:oxidoreductase activity"/>
    <property type="evidence" value="ECO:0007669"/>
    <property type="project" value="InterPro"/>
</dbReference>
<evidence type="ECO:0000256" key="5">
    <source>
        <dbReference type="ARBA" id="ARBA00022723"/>
    </source>
</evidence>
<dbReference type="PROSITE" id="PS51384">
    <property type="entry name" value="FAD_FR"/>
    <property type="match status" value="1"/>
</dbReference>
<comment type="caution">
    <text evidence="14">The sequence shown here is derived from an EMBL/GenBank/DDBJ whole genome shotgun (WGS) entry which is preliminary data.</text>
</comment>
<dbReference type="InterPro" id="IPR012165">
    <property type="entry name" value="Cyt_c3_hydrogenase_gsu"/>
</dbReference>
<dbReference type="Gene3D" id="2.10.240.10">
    <property type="entry name" value="Dihydroorotate dehydrogenase, electron transfer subunit"/>
    <property type="match status" value="1"/>
</dbReference>
<keyword evidence="4 12" id="KW-0001">2Fe-2S</keyword>
<feature type="binding site" evidence="11">
    <location>
        <begin position="99"/>
        <end position="100"/>
    </location>
    <ligand>
        <name>FAD</name>
        <dbReference type="ChEBI" id="CHEBI:57692"/>
    </ligand>
</feature>
<evidence type="ECO:0000256" key="1">
    <source>
        <dbReference type="ARBA" id="ARBA00006422"/>
    </source>
</evidence>
<feature type="binding site" evidence="12">
    <location>
        <position position="271"/>
    </location>
    <ligand>
        <name>[2Fe-2S] cluster</name>
        <dbReference type="ChEBI" id="CHEBI:190135"/>
    </ligand>
</feature>
<dbReference type="Gene3D" id="2.40.30.10">
    <property type="entry name" value="Translation factors"/>
    <property type="match status" value="1"/>
</dbReference>
<keyword evidence="2" id="KW-0813">Transport</keyword>
<feature type="binding site" evidence="12">
    <location>
        <position position="246"/>
    </location>
    <ligand>
        <name>[2Fe-2S] cluster</name>
        <dbReference type="ChEBI" id="CHEBI:190135"/>
    </ligand>
</feature>
<name>A0A2T7UK69_9RHOB</name>
<dbReference type="OrthoDB" id="9806195at2"/>
<dbReference type="InterPro" id="IPR039261">
    <property type="entry name" value="FNR_nucleotide-bd"/>
</dbReference>
<evidence type="ECO:0000256" key="6">
    <source>
        <dbReference type="ARBA" id="ARBA00022827"/>
    </source>
</evidence>
<comment type="similarity">
    <text evidence="1">Belongs to the PyrK family.</text>
</comment>
<keyword evidence="5 12" id="KW-0479">Metal-binding</keyword>
<keyword evidence="15" id="KW-1185">Reference proteome</keyword>
<evidence type="ECO:0000256" key="12">
    <source>
        <dbReference type="PIRSR" id="PIRSR006816-2"/>
    </source>
</evidence>
<dbReference type="EMBL" id="QDDR01000018">
    <property type="protein sequence ID" value="PVE45068.1"/>
    <property type="molecule type" value="Genomic_DNA"/>
</dbReference>
<evidence type="ECO:0000313" key="15">
    <source>
        <dbReference type="Proteomes" id="UP000244810"/>
    </source>
</evidence>
<feature type="binding site" evidence="12">
    <location>
        <position position="251"/>
    </location>
    <ligand>
        <name>[2Fe-2S] cluster</name>
        <dbReference type="ChEBI" id="CHEBI:190135"/>
    </ligand>
</feature>
<dbReference type="AlphaFoldDB" id="A0A2T7UK69"/>